<dbReference type="RefSeq" id="WP_044898046.1">
    <property type="nucleotide sequence ID" value="NZ_JAPYYP010000002.1"/>
</dbReference>
<dbReference type="Pfam" id="PF13404">
    <property type="entry name" value="HTH_AsnC-type"/>
    <property type="match status" value="1"/>
</dbReference>
<proteinExistence type="predicted"/>
<dbReference type="PANTHER" id="PTHR30154">
    <property type="entry name" value="LEUCINE-RESPONSIVE REGULATORY PROTEIN"/>
    <property type="match status" value="1"/>
</dbReference>
<keyword evidence="2" id="KW-0238">DNA-binding</keyword>
<dbReference type="Gene3D" id="3.30.70.920">
    <property type="match status" value="1"/>
</dbReference>
<dbReference type="GO" id="GO:0043200">
    <property type="term" value="P:response to amino acid"/>
    <property type="evidence" value="ECO:0007669"/>
    <property type="project" value="TreeGrafter"/>
</dbReference>
<dbReference type="Gene3D" id="1.10.10.10">
    <property type="entry name" value="Winged helix-like DNA-binding domain superfamily/Winged helix DNA-binding domain"/>
    <property type="match status" value="1"/>
</dbReference>
<keyword evidence="1" id="KW-0805">Transcription regulation</keyword>
<gene>
    <name evidence="5" type="ORF">O3V59_03065</name>
</gene>
<name>A0A9X3Z253_9BACL</name>
<evidence type="ECO:0000256" key="3">
    <source>
        <dbReference type="ARBA" id="ARBA00023163"/>
    </source>
</evidence>
<evidence type="ECO:0000256" key="1">
    <source>
        <dbReference type="ARBA" id="ARBA00023015"/>
    </source>
</evidence>
<dbReference type="Pfam" id="PF01037">
    <property type="entry name" value="AsnC_trans_reg"/>
    <property type="match status" value="1"/>
</dbReference>
<evidence type="ECO:0000313" key="5">
    <source>
        <dbReference type="EMBL" id="MDA5107328.1"/>
    </source>
</evidence>
<dbReference type="SUPFAM" id="SSF54909">
    <property type="entry name" value="Dimeric alpha+beta barrel"/>
    <property type="match status" value="1"/>
</dbReference>
<dbReference type="SMART" id="SM00344">
    <property type="entry name" value="HTH_ASNC"/>
    <property type="match status" value="1"/>
</dbReference>
<dbReference type="InterPro" id="IPR019888">
    <property type="entry name" value="Tscrpt_reg_AsnC-like"/>
</dbReference>
<keyword evidence="6" id="KW-1185">Reference proteome</keyword>
<dbReference type="EMBL" id="JAPYYP010000002">
    <property type="protein sequence ID" value="MDA5107328.1"/>
    <property type="molecule type" value="Genomic_DNA"/>
</dbReference>
<feature type="domain" description="HTH asnC-type" evidence="4">
    <location>
        <begin position="2"/>
        <end position="62"/>
    </location>
</feature>
<dbReference type="AlphaFoldDB" id="A0A9X3Z253"/>
<keyword evidence="3" id="KW-0804">Transcription</keyword>
<dbReference type="PANTHER" id="PTHR30154:SF34">
    <property type="entry name" value="TRANSCRIPTIONAL REGULATOR AZLB"/>
    <property type="match status" value="1"/>
</dbReference>
<sequence length="146" mass="16788">MLDELDLGIIQLLSRDGRMPFSEMAGQLGVTEKTVRARYNNLKENDMISVVGVVNPISLGLKIGAIIQLRVEHRHLQNVMEQISRCREVRYVTLTSGDYQLLIQVHVRHHEELTDFVKHKLGSIEEIAKVNLIVQLEVYKNTFSYM</sequence>
<protein>
    <submittedName>
        <fullName evidence="5">Lrp/AsnC family transcriptional regulator</fullName>
    </submittedName>
</protein>
<dbReference type="SUPFAM" id="SSF46785">
    <property type="entry name" value="Winged helix' DNA-binding domain"/>
    <property type="match status" value="1"/>
</dbReference>
<dbReference type="InterPro" id="IPR000485">
    <property type="entry name" value="AsnC-type_HTH_dom"/>
</dbReference>
<dbReference type="InterPro" id="IPR019887">
    <property type="entry name" value="Tscrpt_reg_AsnC/Lrp_C"/>
</dbReference>
<evidence type="ECO:0000259" key="4">
    <source>
        <dbReference type="PROSITE" id="PS50956"/>
    </source>
</evidence>
<evidence type="ECO:0000313" key="6">
    <source>
        <dbReference type="Proteomes" id="UP001151071"/>
    </source>
</evidence>
<organism evidence="5 6">
    <name type="scientific">Brevibacillus thermoruber</name>
    <dbReference type="NCBI Taxonomy" id="33942"/>
    <lineage>
        <taxon>Bacteria</taxon>
        <taxon>Bacillati</taxon>
        <taxon>Bacillota</taxon>
        <taxon>Bacilli</taxon>
        <taxon>Bacillales</taxon>
        <taxon>Paenibacillaceae</taxon>
        <taxon>Brevibacillus</taxon>
    </lineage>
</organism>
<evidence type="ECO:0000256" key="2">
    <source>
        <dbReference type="ARBA" id="ARBA00023125"/>
    </source>
</evidence>
<dbReference type="PRINTS" id="PR00033">
    <property type="entry name" value="HTHASNC"/>
</dbReference>
<dbReference type="PROSITE" id="PS50956">
    <property type="entry name" value="HTH_ASNC_2"/>
    <property type="match status" value="1"/>
</dbReference>
<dbReference type="GO" id="GO:0043565">
    <property type="term" value="F:sequence-specific DNA binding"/>
    <property type="evidence" value="ECO:0007669"/>
    <property type="project" value="InterPro"/>
</dbReference>
<dbReference type="InterPro" id="IPR036390">
    <property type="entry name" value="WH_DNA-bd_sf"/>
</dbReference>
<dbReference type="GO" id="GO:0005829">
    <property type="term" value="C:cytosol"/>
    <property type="evidence" value="ECO:0007669"/>
    <property type="project" value="TreeGrafter"/>
</dbReference>
<dbReference type="InterPro" id="IPR036388">
    <property type="entry name" value="WH-like_DNA-bd_sf"/>
</dbReference>
<dbReference type="InterPro" id="IPR011008">
    <property type="entry name" value="Dimeric_a/b-barrel"/>
</dbReference>
<dbReference type="Proteomes" id="UP001151071">
    <property type="component" value="Unassembled WGS sequence"/>
</dbReference>
<comment type="caution">
    <text evidence="5">The sequence shown here is derived from an EMBL/GenBank/DDBJ whole genome shotgun (WGS) entry which is preliminary data.</text>
</comment>
<accession>A0A9X3Z253</accession>
<reference evidence="5" key="1">
    <citation type="submission" date="2022-12" db="EMBL/GenBank/DDBJ databases">
        <title>Draft genome sequence of the thermophilic strain Brevibacillus thermoruber HT42, isolated from Los Humeros, Puebla, Mexico, with biotechnological potential.</title>
        <authorList>
            <person name="Lara Sanchez J."/>
            <person name="Solis Palacios R."/>
            <person name="Bustos Baena A.S."/>
            <person name="Ruz Baez A.E."/>
            <person name="Espinosa Luna G."/>
            <person name="Oliart Ros R.M."/>
        </authorList>
    </citation>
    <scope>NUCLEOTIDE SEQUENCE</scope>
    <source>
        <strain evidence="5">HT42</strain>
    </source>
</reference>